<organism evidence="1 2">
    <name type="scientific">Paraburkholderia strydomiana</name>
    <dbReference type="NCBI Taxonomy" id="1245417"/>
    <lineage>
        <taxon>Bacteria</taxon>
        <taxon>Pseudomonadati</taxon>
        <taxon>Pseudomonadota</taxon>
        <taxon>Betaproteobacteria</taxon>
        <taxon>Burkholderiales</taxon>
        <taxon>Burkholderiaceae</taxon>
        <taxon>Paraburkholderia</taxon>
    </lineage>
</organism>
<sequence>MAELQLQICAQGAGQIKLSWMGAIWRSYCVDKACLESAGADVRSVLQSIADEYTDPNPSYEDYLPTLARAGERLKSALFASPDSAESADEVGSFLTGLGQKTSLCICSDSSVHLPWNFVYAGNPNAMPKPTGKLSDFDDFWTNRFKIRIRFQQASVPPKTPISKKRVKTLLALHNERFKAATQALKNDPELQRKIRRLLEHEIGHTNNWFDCRSKWDNLANEDSIFYIFAHSDGKSLSLSDKPPCSKSSGIDRYLLSPSGFQTYFRKSRSNPTNTLCFINGCRTADGDWGNGFLSTTSTHGFQGFIGSEAEVPNDRATKYAVEFLSHLLEGSTVDVAFEATRELCFPMSLWYSCYAYPDFQISAR</sequence>
<gene>
    <name evidence="1" type="ORF">PQR00_08805</name>
</gene>
<dbReference type="RefSeq" id="WP_408128332.1">
    <property type="nucleotide sequence ID" value="NZ_JAQQDH010000002.1"/>
</dbReference>
<evidence type="ECO:0000313" key="2">
    <source>
        <dbReference type="Proteomes" id="UP001629288"/>
    </source>
</evidence>
<dbReference type="Proteomes" id="UP001629288">
    <property type="component" value="Unassembled WGS sequence"/>
</dbReference>
<accession>A0ABW9BWV1</accession>
<evidence type="ECO:0008006" key="3">
    <source>
        <dbReference type="Google" id="ProtNLM"/>
    </source>
</evidence>
<keyword evidence="2" id="KW-1185">Reference proteome</keyword>
<proteinExistence type="predicted"/>
<name>A0ABW9BWV1_9BURK</name>
<protein>
    <recommendedName>
        <fullName evidence="3">CHAT domain-containing protein</fullName>
    </recommendedName>
</protein>
<comment type="caution">
    <text evidence="1">The sequence shown here is derived from an EMBL/GenBank/DDBJ whole genome shotgun (WGS) entry which is preliminary data.</text>
</comment>
<dbReference type="EMBL" id="JAQQDH010000002">
    <property type="protein sequence ID" value="MFM0443683.1"/>
    <property type="molecule type" value="Genomic_DNA"/>
</dbReference>
<reference evidence="1 2" key="1">
    <citation type="journal article" date="2024" name="Chem. Sci.">
        <title>Discovery of megapolipeptins by genome mining of a Burkholderiales bacteria collection.</title>
        <authorList>
            <person name="Paulo B.S."/>
            <person name="Recchia M.J.J."/>
            <person name="Lee S."/>
            <person name="Fergusson C.H."/>
            <person name="Romanowski S.B."/>
            <person name="Hernandez A."/>
            <person name="Krull N."/>
            <person name="Liu D.Y."/>
            <person name="Cavanagh H."/>
            <person name="Bos A."/>
            <person name="Gray C.A."/>
            <person name="Murphy B.T."/>
            <person name="Linington R.G."/>
            <person name="Eustaquio A.S."/>
        </authorList>
    </citation>
    <scope>NUCLEOTIDE SEQUENCE [LARGE SCALE GENOMIC DNA]</scope>
    <source>
        <strain evidence="1 2">RL17-379-BIB-C</strain>
    </source>
</reference>
<evidence type="ECO:0000313" key="1">
    <source>
        <dbReference type="EMBL" id="MFM0443683.1"/>
    </source>
</evidence>